<name>B8GM67_THISH</name>
<dbReference type="RefSeq" id="WP_012639129.1">
    <property type="nucleotide sequence ID" value="NC_011901.1"/>
</dbReference>
<evidence type="ECO:0000313" key="2">
    <source>
        <dbReference type="Proteomes" id="UP000002383"/>
    </source>
</evidence>
<organism evidence="1 2">
    <name type="scientific">Thioalkalivibrio sulfidiphilus (strain HL-EbGR7)</name>
    <dbReference type="NCBI Taxonomy" id="396588"/>
    <lineage>
        <taxon>Bacteria</taxon>
        <taxon>Pseudomonadati</taxon>
        <taxon>Pseudomonadota</taxon>
        <taxon>Gammaproteobacteria</taxon>
        <taxon>Chromatiales</taxon>
        <taxon>Ectothiorhodospiraceae</taxon>
        <taxon>Thioalkalivibrio</taxon>
    </lineage>
</organism>
<evidence type="ECO:0000313" key="1">
    <source>
        <dbReference type="EMBL" id="ACL73654.1"/>
    </source>
</evidence>
<dbReference type="HOGENOM" id="CLU_2508812_0_0_6"/>
<accession>B8GM67</accession>
<dbReference type="STRING" id="396588.Tgr7_2579"/>
<gene>
    <name evidence="1" type="ordered locus">Tgr7_2579</name>
</gene>
<dbReference type="EMBL" id="CP001339">
    <property type="protein sequence ID" value="ACL73654.1"/>
    <property type="molecule type" value="Genomic_DNA"/>
</dbReference>
<dbReference type="AlphaFoldDB" id="B8GM67"/>
<dbReference type="OrthoDB" id="6919369at2"/>
<reference evidence="1 2" key="1">
    <citation type="journal article" date="2011" name="Stand. Genomic Sci.">
        <title>Complete genome sequence of 'Thioalkalivibrio sulfidophilus' HL-EbGr7.</title>
        <authorList>
            <person name="Muyzer G."/>
            <person name="Sorokin D.Y."/>
            <person name="Mavromatis K."/>
            <person name="Lapidus A."/>
            <person name="Clum A."/>
            <person name="Ivanova N."/>
            <person name="Pati A."/>
            <person name="d'Haeseleer P."/>
            <person name="Woyke T."/>
            <person name="Kyrpides N.C."/>
        </authorList>
    </citation>
    <scope>NUCLEOTIDE SEQUENCE [LARGE SCALE GENOMIC DNA]</scope>
    <source>
        <strain evidence="1 2">HL-EbGR7</strain>
    </source>
</reference>
<dbReference type="Proteomes" id="UP000002383">
    <property type="component" value="Chromosome"/>
</dbReference>
<dbReference type="KEGG" id="tgr:Tgr7_2579"/>
<sequence>MTATLSEQALARGLAYLGLSGIPLSREVMISLLGLIQEALAETEGEQDLLERVMDRLPARFPAPEPGVPPLCPALRRGSLGYAP</sequence>
<proteinExistence type="predicted"/>
<keyword evidence="2" id="KW-1185">Reference proteome</keyword>
<protein>
    <submittedName>
        <fullName evidence="1">Uncharacterized protein</fullName>
    </submittedName>
</protein>